<keyword evidence="4" id="KW-0547">Nucleotide-binding</keyword>
<organism evidence="9 10">
    <name type="scientific">Pseudoalteromonas piratica</name>
    <dbReference type="NCBI Taxonomy" id="1348114"/>
    <lineage>
        <taxon>Bacteria</taxon>
        <taxon>Pseudomonadati</taxon>
        <taxon>Pseudomonadota</taxon>
        <taxon>Gammaproteobacteria</taxon>
        <taxon>Alteromonadales</taxon>
        <taxon>Pseudoalteromonadaceae</taxon>
        <taxon>Pseudoalteromonas</taxon>
    </lineage>
</organism>
<gene>
    <name evidence="9" type="ORF">OM33_05685</name>
</gene>
<protein>
    <recommendedName>
        <fullName evidence="2">2-amino-4-hydroxy-6-hydroxymethyldihydropteridine diphosphokinase</fullName>
        <ecNumber evidence="2">2.7.6.3</ecNumber>
    </recommendedName>
</protein>
<evidence type="ECO:0000256" key="3">
    <source>
        <dbReference type="ARBA" id="ARBA00022679"/>
    </source>
</evidence>
<keyword evidence="6" id="KW-0067">ATP-binding</keyword>
<dbReference type="GO" id="GO:0016301">
    <property type="term" value="F:kinase activity"/>
    <property type="evidence" value="ECO:0007669"/>
    <property type="project" value="UniProtKB-KW"/>
</dbReference>
<dbReference type="GO" id="GO:0005524">
    <property type="term" value="F:ATP binding"/>
    <property type="evidence" value="ECO:0007669"/>
    <property type="project" value="UniProtKB-KW"/>
</dbReference>
<keyword evidence="3" id="KW-0808">Transferase</keyword>
<feature type="domain" description="7,8-dihydro-6-hydroxymethylpterin-pyrophosphokinase" evidence="8">
    <location>
        <begin position="5"/>
        <end position="128"/>
    </location>
</feature>
<dbReference type="PANTHER" id="PTHR43071">
    <property type="entry name" value="2-AMINO-4-HYDROXY-6-HYDROXYMETHYLDIHYDROPTERIDINE PYROPHOSPHOKINASE"/>
    <property type="match status" value="1"/>
</dbReference>
<dbReference type="Proteomes" id="UP000030341">
    <property type="component" value="Chromosome 1"/>
</dbReference>
<dbReference type="EMBL" id="CP009888">
    <property type="protein sequence ID" value="AIY64688.1"/>
    <property type="molecule type" value="Genomic_DNA"/>
</dbReference>
<dbReference type="KEGG" id="pseo:OM33_05685"/>
<evidence type="ECO:0000256" key="6">
    <source>
        <dbReference type="ARBA" id="ARBA00022840"/>
    </source>
</evidence>
<dbReference type="InterPro" id="IPR000550">
    <property type="entry name" value="Hppk"/>
</dbReference>
<dbReference type="OrthoDB" id="9790168at2"/>
<dbReference type="GO" id="GO:0003848">
    <property type="term" value="F:2-amino-4-hydroxy-6-hydroxymethyldihydropteridine diphosphokinase activity"/>
    <property type="evidence" value="ECO:0007669"/>
    <property type="project" value="UniProtKB-EC"/>
</dbReference>
<sequence length="159" mass="18114">MAQIFISIGSNVDKEHYIKAALAIIPMHFDNVIYSSIFESESVGFEGNNFYNLVAAATTELPLAEVCALLKRIEQEHGRTPSDKKFSPRTLDLDLLFFDDVICDTPAQLPRDEITKNAFVLWPLAEVASEFAHPEENKTVGQLWHEYDKTKQKLWKVEI</sequence>
<evidence type="ECO:0000259" key="8">
    <source>
        <dbReference type="Pfam" id="PF01288"/>
    </source>
</evidence>
<dbReference type="SUPFAM" id="SSF55083">
    <property type="entry name" value="6-hydroxymethyl-7,8-dihydropterin pyrophosphokinase, HPPK"/>
    <property type="match status" value="1"/>
</dbReference>
<dbReference type="GO" id="GO:0046656">
    <property type="term" value="P:folic acid biosynthetic process"/>
    <property type="evidence" value="ECO:0007669"/>
    <property type="project" value="UniProtKB-KW"/>
</dbReference>
<dbReference type="eggNOG" id="COG0801">
    <property type="taxonomic scope" value="Bacteria"/>
</dbReference>
<dbReference type="EC" id="2.7.6.3" evidence="2"/>
<dbReference type="CDD" id="cd00483">
    <property type="entry name" value="HPPK"/>
    <property type="match status" value="1"/>
</dbReference>
<dbReference type="InterPro" id="IPR035907">
    <property type="entry name" value="Hppk_sf"/>
</dbReference>
<evidence type="ECO:0000313" key="10">
    <source>
        <dbReference type="Proteomes" id="UP000030341"/>
    </source>
</evidence>
<accession>A0A0A7EDT4</accession>
<dbReference type="AlphaFoldDB" id="A0A0A7EDT4"/>
<dbReference type="GO" id="GO:0046654">
    <property type="term" value="P:tetrahydrofolate biosynthetic process"/>
    <property type="evidence" value="ECO:0007669"/>
    <property type="project" value="UniProtKB-UniPathway"/>
</dbReference>
<evidence type="ECO:0000256" key="5">
    <source>
        <dbReference type="ARBA" id="ARBA00022777"/>
    </source>
</evidence>
<keyword evidence="7" id="KW-0289">Folate biosynthesis</keyword>
<comment type="pathway">
    <text evidence="1">Cofactor biosynthesis; tetrahydrofolate biosynthesis; 2-amino-4-hydroxy-6-hydroxymethyl-7,8-dihydropteridine diphosphate from 7,8-dihydroneopterin triphosphate: step 4/4.</text>
</comment>
<evidence type="ECO:0000256" key="4">
    <source>
        <dbReference type="ARBA" id="ARBA00022741"/>
    </source>
</evidence>
<evidence type="ECO:0000256" key="2">
    <source>
        <dbReference type="ARBA" id="ARBA00013253"/>
    </source>
</evidence>
<reference evidence="9 10" key="1">
    <citation type="submission" date="2014-11" db="EMBL/GenBank/DDBJ databases">
        <title>Complete Genome Sequence of Pseudoalteromonas sp. Strain OCN003 Isolated from Kaneohe Bay, Oahu, Hawaii.</title>
        <authorList>
            <person name="Beurmann S."/>
            <person name="Videau P."/>
            <person name="Ushijima B."/>
            <person name="Smith A.M."/>
            <person name="Aeby G.S."/>
            <person name="Callahan S.M."/>
            <person name="Belcaid M."/>
        </authorList>
    </citation>
    <scope>NUCLEOTIDE SEQUENCE [LARGE SCALE GENOMIC DNA]</scope>
    <source>
        <strain evidence="9 10">OCN003</strain>
    </source>
</reference>
<dbReference type="NCBIfam" id="TIGR01498">
    <property type="entry name" value="folK"/>
    <property type="match status" value="1"/>
</dbReference>
<proteinExistence type="predicted"/>
<dbReference type="PANTHER" id="PTHR43071:SF2">
    <property type="entry name" value="2-AMINO-4-HYDROXY-6-HYDROXYMETHYLDIHYDROPTERIDINE PYROPHOSPHOKINASE"/>
    <property type="match status" value="1"/>
</dbReference>
<dbReference type="UniPathway" id="UPA00077">
    <property type="reaction ID" value="UER00155"/>
</dbReference>
<keyword evidence="5 9" id="KW-0418">Kinase</keyword>
<evidence type="ECO:0000313" key="9">
    <source>
        <dbReference type="EMBL" id="AIY64688.1"/>
    </source>
</evidence>
<dbReference type="Gene3D" id="3.30.70.560">
    <property type="entry name" value="7,8-Dihydro-6-hydroxymethylpterin-pyrophosphokinase HPPK"/>
    <property type="match status" value="1"/>
</dbReference>
<dbReference type="STRING" id="1348114.OM33_05685"/>
<keyword evidence="10" id="KW-1185">Reference proteome</keyword>
<dbReference type="RefSeq" id="WP_038639822.1">
    <property type="nucleotide sequence ID" value="NZ_CP009888.1"/>
</dbReference>
<evidence type="ECO:0000256" key="1">
    <source>
        <dbReference type="ARBA" id="ARBA00005051"/>
    </source>
</evidence>
<name>A0A0A7EDT4_9GAMM</name>
<dbReference type="HOGENOM" id="CLU_097916_2_2_6"/>
<dbReference type="Pfam" id="PF01288">
    <property type="entry name" value="HPPK"/>
    <property type="match status" value="1"/>
</dbReference>
<evidence type="ECO:0000256" key="7">
    <source>
        <dbReference type="ARBA" id="ARBA00022909"/>
    </source>
</evidence>